<dbReference type="Gene3D" id="3.30.43.10">
    <property type="entry name" value="Uridine Diphospho-n-acetylenolpyruvylglucosamine Reductase, domain 2"/>
    <property type="match status" value="1"/>
</dbReference>
<evidence type="ECO:0000256" key="1">
    <source>
        <dbReference type="SAM" id="MobiDB-lite"/>
    </source>
</evidence>
<evidence type="ECO:0000313" key="2">
    <source>
        <dbReference type="EMBL" id="GGX38971.1"/>
    </source>
</evidence>
<feature type="region of interest" description="Disordered" evidence="1">
    <location>
        <begin position="55"/>
        <end position="90"/>
    </location>
</feature>
<comment type="caution">
    <text evidence="2">The sequence shown here is derived from an EMBL/GenBank/DDBJ whole genome shotgun (WGS) entry which is preliminary data.</text>
</comment>
<dbReference type="InterPro" id="IPR016167">
    <property type="entry name" value="FAD-bd_PCMH_sub1"/>
</dbReference>
<dbReference type="EMBL" id="BMXR01000001">
    <property type="protein sequence ID" value="GGX38971.1"/>
    <property type="molecule type" value="Genomic_DNA"/>
</dbReference>
<proteinExistence type="predicted"/>
<protein>
    <submittedName>
        <fullName evidence="2">Uncharacterized protein</fullName>
    </submittedName>
</protein>
<evidence type="ECO:0000313" key="3">
    <source>
        <dbReference type="Proteomes" id="UP000626148"/>
    </source>
</evidence>
<organism evidence="2 3">
    <name type="scientific">Saccharospirillum salsuginis</name>
    <dbReference type="NCBI Taxonomy" id="418750"/>
    <lineage>
        <taxon>Bacteria</taxon>
        <taxon>Pseudomonadati</taxon>
        <taxon>Pseudomonadota</taxon>
        <taxon>Gammaproteobacteria</taxon>
        <taxon>Oceanospirillales</taxon>
        <taxon>Saccharospirillaceae</taxon>
        <taxon>Saccharospirillum</taxon>
    </lineage>
</organism>
<dbReference type="RefSeq" id="WP_229805082.1">
    <property type="nucleotide sequence ID" value="NZ_BMXR01000001.1"/>
</dbReference>
<dbReference type="AlphaFoldDB" id="A0A918N5G9"/>
<reference evidence="2" key="1">
    <citation type="journal article" date="2014" name="Int. J. Syst. Evol. Microbiol.">
        <title>Complete genome sequence of Corynebacterium casei LMG S-19264T (=DSM 44701T), isolated from a smear-ripened cheese.</title>
        <authorList>
            <consortium name="US DOE Joint Genome Institute (JGI-PGF)"/>
            <person name="Walter F."/>
            <person name="Albersmeier A."/>
            <person name="Kalinowski J."/>
            <person name="Ruckert C."/>
        </authorList>
    </citation>
    <scope>NUCLEOTIDE SEQUENCE</scope>
    <source>
        <strain evidence="2">KCTC 22169</strain>
    </source>
</reference>
<accession>A0A918N5G9</accession>
<feature type="compositionally biased region" description="Polar residues" evidence="1">
    <location>
        <begin position="65"/>
        <end position="74"/>
    </location>
</feature>
<gene>
    <name evidence="2" type="ORF">GCM10007392_01560</name>
</gene>
<keyword evidence="3" id="KW-1185">Reference proteome</keyword>
<dbReference type="Proteomes" id="UP000626148">
    <property type="component" value="Unassembled WGS sequence"/>
</dbReference>
<sequence>MTHAQTHRFDDEHLQSLRASLRGDALLASDAGYDEARTLWNTMYDKRPAVIVQPLGESARPSASPAITTWTSPSREVRTMSPGSVPVTTA</sequence>
<name>A0A918N5G9_9GAMM</name>
<reference evidence="2" key="2">
    <citation type="submission" date="2020-09" db="EMBL/GenBank/DDBJ databases">
        <authorList>
            <person name="Sun Q."/>
            <person name="Kim S."/>
        </authorList>
    </citation>
    <scope>NUCLEOTIDE SEQUENCE</scope>
    <source>
        <strain evidence="2">KCTC 22169</strain>
    </source>
</reference>